<dbReference type="OrthoDB" id="3694777at2759"/>
<gene>
    <name evidence="1" type="ORF">COCVIDRAFT_42226</name>
</gene>
<evidence type="ECO:0000313" key="2">
    <source>
        <dbReference type="Proteomes" id="UP000054337"/>
    </source>
</evidence>
<evidence type="ECO:0008006" key="3">
    <source>
        <dbReference type="Google" id="ProtNLM"/>
    </source>
</evidence>
<proteinExistence type="predicted"/>
<protein>
    <recommendedName>
        <fullName evidence="3">Gamma-glutamylcyclotransferase AIG2-like domain-containing protein</fullName>
    </recommendedName>
</protein>
<dbReference type="AlphaFoldDB" id="W7ECI8"/>
<dbReference type="HOGENOM" id="CLU_2270056_0_0_1"/>
<reference evidence="1 2" key="1">
    <citation type="journal article" date="2013" name="PLoS Genet.">
        <title>Comparative genome structure, secondary metabolite, and effector coding capacity across Cochliobolus pathogens.</title>
        <authorList>
            <person name="Condon B.J."/>
            <person name="Leng Y."/>
            <person name="Wu D."/>
            <person name="Bushley K.E."/>
            <person name="Ohm R.A."/>
            <person name="Otillar R."/>
            <person name="Martin J."/>
            <person name="Schackwitz W."/>
            <person name="Grimwood J."/>
            <person name="MohdZainudin N."/>
            <person name="Xue C."/>
            <person name="Wang R."/>
            <person name="Manning V.A."/>
            <person name="Dhillon B."/>
            <person name="Tu Z.J."/>
            <person name="Steffenson B.J."/>
            <person name="Salamov A."/>
            <person name="Sun H."/>
            <person name="Lowry S."/>
            <person name="LaButti K."/>
            <person name="Han J."/>
            <person name="Copeland A."/>
            <person name="Lindquist E."/>
            <person name="Barry K."/>
            <person name="Schmutz J."/>
            <person name="Baker S.E."/>
            <person name="Ciuffetti L.M."/>
            <person name="Grigoriev I.V."/>
            <person name="Zhong S."/>
            <person name="Turgeon B.G."/>
        </authorList>
    </citation>
    <scope>NUCLEOTIDE SEQUENCE [LARGE SCALE GENOMIC DNA]</scope>
    <source>
        <strain evidence="1 2">FI3</strain>
    </source>
</reference>
<organism evidence="1 2">
    <name type="scientific">Bipolaris victoriae (strain FI3)</name>
    <name type="common">Victoria blight of oats agent</name>
    <name type="synonym">Cochliobolus victoriae</name>
    <dbReference type="NCBI Taxonomy" id="930091"/>
    <lineage>
        <taxon>Eukaryota</taxon>
        <taxon>Fungi</taxon>
        <taxon>Dikarya</taxon>
        <taxon>Ascomycota</taxon>
        <taxon>Pezizomycotina</taxon>
        <taxon>Dothideomycetes</taxon>
        <taxon>Pleosporomycetidae</taxon>
        <taxon>Pleosporales</taxon>
        <taxon>Pleosporineae</taxon>
        <taxon>Pleosporaceae</taxon>
        <taxon>Bipolaris</taxon>
    </lineage>
</organism>
<dbReference type="GeneID" id="26257276"/>
<name>W7ECI8_BIPV3</name>
<keyword evidence="2" id="KW-1185">Reference proteome</keyword>
<accession>W7ECI8</accession>
<evidence type="ECO:0000313" key="1">
    <source>
        <dbReference type="EMBL" id="EUN21882.1"/>
    </source>
</evidence>
<sequence>MIYFFHRSLASPSRLSRLSNIPSFQHPRLERATLLNGDMLTWAGKYRALVDCPGKKVDGYIYPVISTDHEVALRRHVGGERDGSEDIPILWVRR</sequence>
<dbReference type="Proteomes" id="UP000054337">
    <property type="component" value="Unassembled WGS sequence"/>
</dbReference>
<dbReference type="RefSeq" id="XP_014551462.1">
    <property type="nucleotide sequence ID" value="XM_014695976.1"/>
</dbReference>
<dbReference type="EMBL" id="KI968829">
    <property type="protein sequence ID" value="EUN21882.1"/>
    <property type="molecule type" value="Genomic_DNA"/>
</dbReference>